<comment type="subcellular location">
    <subcellularLocation>
        <location evidence="1">Membrane</location>
        <topology evidence="1">Multi-pass membrane protein</topology>
    </subcellularLocation>
</comment>
<evidence type="ECO:0000256" key="6">
    <source>
        <dbReference type="ARBA" id="ARBA00022989"/>
    </source>
</evidence>
<reference evidence="15" key="1">
    <citation type="submission" date="2023-03" db="EMBL/GenBank/DDBJ databases">
        <authorList>
            <person name="Steffen K."/>
            <person name="Cardenas P."/>
        </authorList>
    </citation>
    <scope>NUCLEOTIDE SEQUENCE</scope>
</reference>
<dbReference type="InterPro" id="IPR050324">
    <property type="entry name" value="CDP-alcohol_PTase-I"/>
</dbReference>
<evidence type="ECO:0000256" key="2">
    <source>
        <dbReference type="ARBA" id="ARBA00010441"/>
    </source>
</evidence>
<dbReference type="EC" id="2.7.8.41" evidence="11"/>
<dbReference type="InterPro" id="IPR000462">
    <property type="entry name" value="CDP-OH_P_trans"/>
</dbReference>
<dbReference type="GO" id="GO:0008444">
    <property type="term" value="F:CDP-diacylglycerol-glycerol-3-phosphate 3-phosphatidyltransferase activity"/>
    <property type="evidence" value="ECO:0007669"/>
    <property type="project" value="InterPro"/>
</dbReference>
<evidence type="ECO:0000256" key="12">
    <source>
        <dbReference type="ARBA" id="ARBA00047433"/>
    </source>
</evidence>
<evidence type="ECO:0000256" key="10">
    <source>
        <dbReference type="ARBA" id="ARBA00023264"/>
    </source>
</evidence>
<evidence type="ECO:0000256" key="7">
    <source>
        <dbReference type="ARBA" id="ARBA00023098"/>
    </source>
</evidence>
<comment type="similarity">
    <text evidence="2 13">Belongs to the CDP-alcohol phosphatidyltransferase class-I family.</text>
</comment>
<keyword evidence="5 14" id="KW-0812">Transmembrane</keyword>
<gene>
    <name evidence="15" type="ORF">GBAR_LOCUS1388</name>
</gene>
<evidence type="ECO:0000256" key="4">
    <source>
        <dbReference type="ARBA" id="ARBA00022679"/>
    </source>
</evidence>
<dbReference type="PANTHER" id="PTHR14269">
    <property type="entry name" value="CDP-DIACYLGLYCEROL--GLYCEROL-3-PHOSPHATE 3-PHOSPHATIDYLTRANSFERASE-RELATED"/>
    <property type="match status" value="1"/>
</dbReference>
<evidence type="ECO:0000256" key="1">
    <source>
        <dbReference type="ARBA" id="ARBA00004141"/>
    </source>
</evidence>
<evidence type="ECO:0000313" key="15">
    <source>
        <dbReference type="EMBL" id="CAI7994131.1"/>
    </source>
</evidence>
<keyword evidence="10" id="KW-1208">Phospholipid metabolism</keyword>
<keyword evidence="16" id="KW-1185">Reference proteome</keyword>
<dbReference type="Gene3D" id="1.20.120.1760">
    <property type="match status" value="1"/>
</dbReference>
<dbReference type="PIRSF" id="PIRSF000847">
    <property type="entry name" value="Phos_ph_gly_syn"/>
    <property type="match status" value="1"/>
</dbReference>
<evidence type="ECO:0000256" key="8">
    <source>
        <dbReference type="ARBA" id="ARBA00023136"/>
    </source>
</evidence>
<keyword evidence="9" id="KW-0594">Phospholipid biosynthesis</keyword>
<evidence type="ECO:0000256" key="5">
    <source>
        <dbReference type="ARBA" id="ARBA00022692"/>
    </source>
</evidence>
<proteinExistence type="inferred from homology"/>
<keyword evidence="3" id="KW-0444">Lipid biosynthesis</keyword>
<evidence type="ECO:0000256" key="13">
    <source>
        <dbReference type="RuleBase" id="RU003750"/>
    </source>
</evidence>
<dbReference type="InterPro" id="IPR048254">
    <property type="entry name" value="CDP_ALCOHOL_P_TRANSF_CS"/>
</dbReference>
<evidence type="ECO:0000256" key="9">
    <source>
        <dbReference type="ARBA" id="ARBA00023209"/>
    </source>
</evidence>
<dbReference type="GO" id="GO:0016020">
    <property type="term" value="C:membrane"/>
    <property type="evidence" value="ECO:0007669"/>
    <property type="project" value="UniProtKB-SubCell"/>
</dbReference>
<evidence type="ECO:0000313" key="16">
    <source>
        <dbReference type="Proteomes" id="UP001174909"/>
    </source>
</evidence>
<dbReference type="Proteomes" id="UP001174909">
    <property type="component" value="Unassembled WGS sequence"/>
</dbReference>
<evidence type="ECO:0000256" key="11">
    <source>
        <dbReference type="ARBA" id="ARBA00039001"/>
    </source>
</evidence>
<sequence>MLLTPFVAVALLASFPGWQLVSATLVAGAALTDLLDGHIARRRNQITALGTLLDPIADKFFISTIFICLVDRGLCPAWVAIVIVGREFAVTALRMVALQRGASVPVSLLGKIKMHAQVYAALLVLLGALYPALAPFGVAGLWAAAVLTAWSGFSYFLGARRVALSG</sequence>
<comment type="catalytic activity">
    <reaction evidence="12">
        <text>a CDP-1,2-diacyl-sn-glycerol + a 1,2-diacyl-sn-glycero-3-phospho-(1'-sn-glycerol) = a cardiolipin + CMP + H(+)</text>
        <dbReference type="Rhea" id="RHEA:32931"/>
        <dbReference type="ChEBI" id="CHEBI:15378"/>
        <dbReference type="ChEBI" id="CHEBI:58332"/>
        <dbReference type="ChEBI" id="CHEBI:60377"/>
        <dbReference type="ChEBI" id="CHEBI:62237"/>
        <dbReference type="ChEBI" id="CHEBI:64716"/>
        <dbReference type="EC" id="2.7.8.41"/>
    </reaction>
</comment>
<dbReference type="NCBIfam" id="TIGR00560">
    <property type="entry name" value="pgsA"/>
    <property type="match status" value="1"/>
</dbReference>
<dbReference type="AlphaFoldDB" id="A0AA35QX47"/>
<dbReference type="EMBL" id="CASHTH010000207">
    <property type="protein sequence ID" value="CAI7994131.1"/>
    <property type="molecule type" value="Genomic_DNA"/>
</dbReference>
<keyword evidence="6 14" id="KW-1133">Transmembrane helix</keyword>
<feature type="transmembrane region" description="Helical" evidence="14">
    <location>
        <begin position="116"/>
        <end position="133"/>
    </location>
</feature>
<evidence type="ECO:0000256" key="14">
    <source>
        <dbReference type="SAM" id="Phobius"/>
    </source>
</evidence>
<dbReference type="GO" id="GO:0043337">
    <property type="term" value="F:cardiolipin synthase (CMP-forming)"/>
    <property type="evidence" value="ECO:0007669"/>
    <property type="project" value="UniProtKB-EC"/>
</dbReference>
<dbReference type="GO" id="GO:0046474">
    <property type="term" value="P:glycerophospholipid biosynthetic process"/>
    <property type="evidence" value="ECO:0007669"/>
    <property type="project" value="TreeGrafter"/>
</dbReference>
<dbReference type="PANTHER" id="PTHR14269:SF62">
    <property type="entry name" value="CDP-DIACYLGLYCEROL--GLYCEROL-3-PHOSPHATE 3-PHOSPHATIDYLTRANSFERASE 1, CHLOROPLASTIC"/>
    <property type="match status" value="1"/>
</dbReference>
<dbReference type="Pfam" id="PF01066">
    <property type="entry name" value="CDP-OH_P_transf"/>
    <property type="match status" value="1"/>
</dbReference>
<name>A0AA35QX47_GEOBA</name>
<keyword evidence="4 13" id="KW-0808">Transferase</keyword>
<protein>
    <recommendedName>
        <fullName evidence="11">cardiolipin synthase (CMP-forming)</fullName>
        <ecNumber evidence="11">2.7.8.41</ecNumber>
    </recommendedName>
</protein>
<dbReference type="PROSITE" id="PS00379">
    <property type="entry name" value="CDP_ALCOHOL_P_TRANSF"/>
    <property type="match status" value="1"/>
</dbReference>
<dbReference type="InterPro" id="IPR004570">
    <property type="entry name" value="Phosphatidylglycerol_P_synth"/>
</dbReference>
<accession>A0AA35QX47</accession>
<organism evidence="15 16">
    <name type="scientific">Geodia barretti</name>
    <name type="common">Barrett's horny sponge</name>
    <dbReference type="NCBI Taxonomy" id="519541"/>
    <lineage>
        <taxon>Eukaryota</taxon>
        <taxon>Metazoa</taxon>
        <taxon>Porifera</taxon>
        <taxon>Demospongiae</taxon>
        <taxon>Heteroscleromorpha</taxon>
        <taxon>Tetractinellida</taxon>
        <taxon>Astrophorina</taxon>
        <taxon>Geodiidae</taxon>
        <taxon>Geodia</taxon>
    </lineage>
</organism>
<feature type="transmembrane region" description="Helical" evidence="14">
    <location>
        <begin position="60"/>
        <end position="85"/>
    </location>
</feature>
<keyword evidence="7" id="KW-0443">Lipid metabolism</keyword>
<keyword evidence="8 14" id="KW-0472">Membrane</keyword>
<evidence type="ECO:0000256" key="3">
    <source>
        <dbReference type="ARBA" id="ARBA00022516"/>
    </source>
</evidence>
<dbReference type="InterPro" id="IPR043130">
    <property type="entry name" value="CDP-OH_PTrfase_TM_dom"/>
</dbReference>
<comment type="caution">
    <text evidence="15">The sequence shown here is derived from an EMBL/GenBank/DDBJ whole genome shotgun (WGS) entry which is preliminary data.</text>
</comment>